<dbReference type="RefSeq" id="XP_002735134.1">
    <property type="nucleotide sequence ID" value="XM_002735088.2"/>
</dbReference>
<dbReference type="Pfam" id="PF07160">
    <property type="entry name" value="SKA1"/>
    <property type="match status" value="1"/>
</dbReference>
<evidence type="ECO:0000313" key="6">
    <source>
        <dbReference type="RefSeq" id="XP_002735134.1"/>
    </source>
</evidence>
<evidence type="ECO:0000256" key="2">
    <source>
        <dbReference type="ARBA" id="ARBA00047182"/>
    </source>
</evidence>
<proteinExistence type="inferred from homology"/>
<dbReference type="GeneID" id="100369032"/>
<evidence type="ECO:0000256" key="1">
    <source>
        <dbReference type="ARBA" id="ARBA00006836"/>
    </source>
</evidence>
<name>A0ABM0GQL2_SACKO</name>
<dbReference type="Gene3D" id="6.10.250.1370">
    <property type="match status" value="1"/>
</dbReference>
<keyword evidence="5" id="KW-1185">Reference proteome</keyword>
<evidence type="ECO:0000313" key="5">
    <source>
        <dbReference type="Proteomes" id="UP000694865"/>
    </source>
</evidence>
<dbReference type="PANTHER" id="PTHR28573:SF1">
    <property type="entry name" value="SPINDLE AND KINETOCHORE-ASSOCIATED PROTEIN 1"/>
    <property type="match status" value="1"/>
</dbReference>
<dbReference type="CDD" id="cd12958">
    <property type="entry name" value="SKA1_N"/>
    <property type="match status" value="1"/>
</dbReference>
<reference evidence="6" key="1">
    <citation type="submission" date="2025-08" db="UniProtKB">
        <authorList>
            <consortium name="RefSeq"/>
        </authorList>
    </citation>
    <scope>IDENTIFICATION</scope>
    <source>
        <tissue evidence="6">Testes</tissue>
    </source>
</reference>
<dbReference type="Gene3D" id="1.10.10.1890">
    <property type="entry name" value="Ska1 microtubule binding domain-like"/>
    <property type="match status" value="1"/>
</dbReference>
<feature type="region of interest" description="Disordered" evidence="4">
    <location>
        <begin position="114"/>
        <end position="135"/>
    </location>
</feature>
<gene>
    <name evidence="6" type="primary">LOC100369032</name>
</gene>
<dbReference type="InterPro" id="IPR009829">
    <property type="entry name" value="SKA1"/>
</dbReference>
<feature type="compositionally biased region" description="Polar residues" evidence="4">
    <location>
        <begin position="114"/>
        <end position="124"/>
    </location>
</feature>
<dbReference type="InterPro" id="IPR042031">
    <property type="entry name" value="SKA1_MBD_sf"/>
</dbReference>
<dbReference type="PANTHER" id="PTHR28573">
    <property type="entry name" value="SPINDLE AND KINETOCHORE-ASSOCIATED PROTEIN 1"/>
    <property type="match status" value="1"/>
</dbReference>
<sequence>MDSHTLEELGDYFTSKTANIRKCMELHGCGNEPNCHKLLKSLDMELIAAEDILSEMKKYISVERRKLTDAQELMNNCNDLLQNTLYMSKHLPDHLPGTQKKNADADNFRGSKLVEQSSQISQVTPEEVTSKMKKKKQVNIPKMNYITMEEFESVPKYMKGRHGYDGINNIIDAINRVLETKYKMMSQSRKTASDKVVRQCREWKQQQNKDSQGLSFFVDDDYKKMSDLKFDKATCGVFTILRHCNRMKEVRGGGITRYCLNEW</sequence>
<comment type="similarity">
    <text evidence="1">Belongs to the SKA1 family.</text>
</comment>
<evidence type="ECO:0000256" key="4">
    <source>
        <dbReference type="SAM" id="MobiDB-lite"/>
    </source>
</evidence>
<protein>
    <recommendedName>
        <fullName evidence="2">SKA complex subunit 1</fullName>
    </recommendedName>
    <alternativeName>
        <fullName evidence="3">Spindle and kinetochore-associated protein 1</fullName>
    </alternativeName>
</protein>
<dbReference type="Proteomes" id="UP000694865">
    <property type="component" value="Unplaced"/>
</dbReference>
<accession>A0ABM0GQL2</accession>
<organism evidence="5 6">
    <name type="scientific">Saccoglossus kowalevskii</name>
    <name type="common">Acorn worm</name>
    <dbReference type="NCBI Taxonomy" id="10224"/>
    <lineage>
        <taxon>Eukaryota</taxon>
        <taxon>Metazoa</taxon>
        <taxon>Hemichordata</taxon>
        <taxon>Enteropneusta</taxon>
        <taxon>Harrimaniidae</taxon>
        <taxon>Saccoglossus</taxon>
    </lineage>
</organism>
<evidence type="ECO:0000256" key="3">
    <source>
        <dbReference type="ARBA" id="ARBA00047202"/>
    </source>
</evidence>